<dbReference type="PROSITE" id="PS01359">
    <property type="entry name" value="ZF_PHD_1"/>
    <property type="match status" value="1"/>
</dbReference>
<dbReference type="Proteomes" id="UP001448207">
    <property type="component" value="Unassembled WGS sequence"/>
</dbReference>
<name>A0ABR3BCK0_PHYBL</name>
<protein>
    <recommendedName>
        <fullName evidence="6">PHD-type domain-containing protein</fullName>
    </recommendedName>
</protein>
<dbReference type="InterPro" id="IPR019787">
    <property type="entry name" value="Znf_PHD-finger"/>
</dbReference>
<dbReference type="PANTHER" id="PTHR47636:SF1">
    <property type="entry name" value="TRANSCRIPTIONAL REGULATORY PROTEIN RCO1"/>
    <property type="match status" value="1"/>
</dbReference>
<organism evidence="7 8">
    <name type="scientific">Phycomyces blakesleeanus</name>
    <dbReference type="NCBI Taxonomy" id="4837"/>
    <lineage>
        <taxon>Eukaryota</taxon>
        <taxon>Fungi</taxon>
        <taxon>Fungi incertae sedis</taxon>
        <taxon>Mucoromycota</taxon>
        <taxon>Mucoromycotina</taxon>
        <taxon>Mucoromycetes</taxon>
        <taxon>Mucorales</taxon>
        <taxon>Phycomycetaceae</taxon>
        <taxon>Phycomyces</taxon>
    </lineage>
</organism>
<evidence type="ECO:0000256" key="4">
    <source>
        <dbReference type="PROSITE-ProRule" id="PRU00146"/>
    </source>
</evidence>
<comment type="caution">
    <text evidence="7">The sequence shown here is derived from an EMBL/GenBank/DDBJ whole genome shotgun (WGS) entry which is preliminary data.</text>
</comment>
<reference evidence="7 8" key="1">
    <citation type="submission" date="2024-04" db="EMBL/GenBank/DDBJ databases">
        <title>Symmetric and asymmetric DNA N6-adenine methylation regulates different biological responses in Mucorales.</title>
        <authorList>
            <consortium name="Lawrence Berkeley National Laboratory"/>
            <person name="Lax C."/>
            <person name="Mondo S.J."/>
            <person name="Osorio-Concepcion M."/>
            <person name="Muszewska A."/>
            <person name="Corrochano-Luque M."/>
            <person name="Gutierrez G."/>
            <person name="Riley R."/>
            <person name="Lipzen A."/>
            <person name="Guo J."/>
            <person name="Hundley H."/>
            <person name="Amirebrahimi M."/>
            <person name="Ng V."/>
            <person name="Lorenzo-Gutierrez D."/>
            <person name="Binder U."/>
            <person name="Yang J."/>
            <person name="Song Y."/>
            <person name="Canovas D."/>
            <person name="Navarro E."/>
            <person name="Freitag M."/>
            <person name="Gabaldon T."/>
            <person name="Grigoriev I.V."/>
            <person name="Corrochano L.M."/>
            <person name="Nicolas F.E."/>
            <person name="Garre V."/>
        </authorList>
    </citation>
    <scope>NUCLEOTIDE SEQUENCE [LARGE SCALE GENOMIC DNA]</scope>
    <source>
        <strain evidence="7 8">L51</strain>
    </source>
</reference>
<dbReference type="InterPro" id="IPR001965">
    <property type="entry name" value="Znf_PHD"/>
</dbReference>
<dbReference type="SUPFAM" id="SSF57903">
    <property type="entry name" value="FYVE/PHD zinc finger"/>
    <property type="match status" value="2"/>
</dbReference>
<feature type="region of interest" description="Disordered" evidence="5">
    <location>
        <begin position="131"/>
        <end position="156"/>
    </location>
</feature>
<feature type="compositionally biased region" description="Basic and acidic residues" evidence="5">
    <location>
        <begin position="429"/>
        <end position="453"/>
    </location>
</feature>
<proteinExistence type="predicted"/>
<feature type="region of interest" description="Disordered" evidence="5">
    <location>
        <begin position="429"/>
        <end position="469"/>
    </location>
</feature>
<dbReference type="InterPro" id="IPR011011">
    <property type="entry name" value="Znf_FYVE_PHD"/>
</dbReference>
<evidence type="ECO:0000313" key="8">
    <source>
        <dbReference type="Proteomes" id="UP001448207"/>
    </source>
</evidence>
<evidence type="ECO:0000259" key="6">
    <source>
        <dbReference type="PROSITE" id="PS50016"/>
    </source>
</evidence>
<dbReference type="InterPro" id="IPR013083">
    <property type="entry name" value="Znf_RING/FYVE/PHD"/>
</dbReference>
<dbReference type="Gene3D" id="2.30.30.1150">
    <property type="match status" value="1"/>
</dbReference>
<feature type="compositionally biased region" description="Polar residues" evidence="5">
    <location>
        <begin position="392"/>
        <end position="401"/>
    </location>
</feature>
<gene>
    <name evidence="7" type="ORF">J3Q64DRAFT_1722848</name>
</gene>
<evidence type="ECO:0000256" key="5">
    <source>
        <dbReference type="SAM" id="MobiDB-lite"/>
    </source>
</evidence>
<keyword evidence="2 4" id="KW-0863">Zinc-finger</keyword>
<evidence type="ECO:0000256" key="1">
    <source>
        <dbReference type="ARBA" id="ARBA00022723"/>
    </source>
</evidence>
<evidence type="ECO:0000256" key="3">
    <source>
        <dbReference type="ARBA" id="ARBA00022833"/>
    </source>
</evidence>
<dbReference type="PANTHER" id="PTHR47636">
    <property type="entry name" value="TRANSCRIPTIONAL REGULATORY PROTEIN RCO1"/>
    <property type="match status" value="1"/>
</dbReference>
<feature type="region of interest" description="Disordered" evidence="5">
    <location>
        <begin position="365"/>
        <end position="408"/>
    </location>
</feature>
<dbReference type="PROSITE" id="PS50016">
    <property type="entry name" value="ZF_PHD_2"/>
    <property type="match status" value="1"/>
</dbReference>
<keyword evidence="1" id="KW-0479">Metal-binding</keyword>
<accession>A0ABR3BCK0</accession>
<dbReference type="InterPro" id="IPR019786">
    <property type="entry name" value="Zinc_finger_PHD-type_CS"/>
</dbReference>
<sequence>MSSVRSGSLRIRSANRGKIAGAALQRQKVTTQEPPKSPAVKKRKKPEAEAPPKRAVRRKTEKKSQSEKDIEDAKNNDYCDACGGLGRFLCCDACPKAFHFTCMEPPMEEEEVERIEGQWFCNECQNKQDNNTISDSDSGSGSGSGSGSITISDKRSSERYRKNGLFEALLQDLKGRNPKAFSLPKEIRTFFTGVSANSLGEYVDSTTVKAVRYRNGQREEPDYRQLKDKNGKFIVCYKCRKTAVSAPIVGCDYCPLYWHMDCLDPPMCIPPNISRKWMCPNHAEHVMPKRRIQRRPLIIEPKFPQSTNNGDIEIVSDDSTDSIDTLDDMDSFDQLASCGGVVYRLPAKAIQTDFMEYAKSLRHAHQRSTTAETLSKATSPLSHPSPEPFLPSPQTLDGSQDPTDKATEGEAKEWLESLLFFQTSGEEYQKHNNDHDHDHDHDQKNDLSHDHDFNYQQPEQGMDESSEQNTNVDQVGLHALLHAIFHDKYDKQDDTPKSKRRKVEIDQDRYEKCLRIEELLRRKGEEALMKILTTTD</sequence>
<dbReference type="Gene3D" id="3.30.40.10">
    <property type="entry name" value="Zinc/RING finger domain, C3HC4 (zinc finger)"/>
    <property type="match status" value="1"/>
</dbReference>
<feature type="compositionally biased region" description="Polar residues" evidence="5">
    <location>
        <begin position="367"/>
        <end position="382"/>
    </location>
</feature>
<dbReference type="CDD" id="cd15534">
    <property type="entry name" value="PHD2_PHF12_Rco1"/>
    <property type="match status" value="1"/>
</dbReference>
<keyword evidence="3" id="KW-0862">Zinc</keyword>
<dbReference type="EMBL" id="JBCLYO010000002">
    <property type="protein sequence ID" value="KAL0093090.1"/>
    <property type="molecule type" value="Genomic_DNA"/>
</dbReference>
<evidence type="ECO:0000313" key="7">
    <source>
        <dbReference type="EMBL" id="KAL0093090.1"/>
    </source>
</evidence>
<dbReference type="InterPro" id="IPR052819">
    <property type="entry name" value="Chromatin_regulatory_protein"/>
</dbReference>
<evidence type="ECO:0000256" key="2">
    <source>
        <dbReference type="ARBA" id="ARBA00022771"/>
    </source>
</evidence>
<keyword evidence="8" id="KW-1185">Reference proteome</keyword>
<dbReference type="SMART" id="SM00249">
    <property type="entry name" value="PHD"/>
    <property type="match status" value="2"/>
</dbReference>
<feature type="region of interest" description="Disordered" evidence="5">
    <location>
        <begin position="1"/>
        <end position="70"/>
    </location>
</feature>
<feature type="domain" description="PHD-type" evidence="6">
    <location>
        <begin position="76"/>
        <end position="127"/>
    </location>
</feature>
<dbReference type="Pfam" id="PF00628">
    <property type="entry name" value="PHD"/>
    <property type="match status" value="2"/>
</dbReference>